<evidence type="ECO:0000313" key="2">
    <source>
        <dbReference type="Proteomes" id="UP000031637"/>
    </source>
</evidence>
<dbReference type="Proteomes" id="UP000031637">
    <property type="component" value="Chromosome"/>
</dbReference>
<name>W0SHL8_9PROT</name>
<dbReference type="AlphaFoldDB" id="W0SHL8"/>
<evidence type="ECO:0000313" key="1">
    <source>
        <dbReference type="EMBL" id="BAO29388.1"/>
    </source>
</evidence>
<accession>W0SHL8</accession>
<dbReference type="OrthoDB" id="9155114at2"/>
<organism evidence="1 2">
    <name type="scientific">Sulfuritalea hydrogenivorans sk43H</name>
    <dbReference type="NCBI Taxonomy" id="1223802"/>
    <lineage>
        <taxon>Bacteria</taxon>
        <taxon>Pseudomonadati</taxon>
        <taxon>Pseudomonadota</taxon>
        <taxon>Betaproteobacteria</taxon>
        <taxon>Nitrosomonadales</taxon>
        <taxon>Sterolibacteriaceae</taxon>
        <taxon>Sulfuritalea</taxon>
    </lineage>
</organism>
<reference evidence="1 2" key="1">
    <citation type="journal article" date="2014" name="Syst. Appl. Microbiol.">
        <title>Complete genomes of freshwater sulfur oxidizers Sulfuricella denitrificans skB26 and Sulfuritalea hydrogenivorans sk43H: genetic insights into the sulfur oxidation pathway of betaproteobacteria.</title>
        <authorList>
            <person name="Watanabe T."/>
            <person name="Kojima H."/>
            <person name="Fukui M."/>
        </authorList>
    </citation>
    <scope>NUCLEOTIDE SEQUENCE [LARGE SCALE GENOMIC DNA]</scope>
    <source>
        <strain evidence="1">DSM22779</strain>
    </source>
</reference>
<dbReference type="HOGENOM" id="CLU_2621268_0_0_4"/>
<dbReference type="KEGG" id="shd:SUTH_01595"/>
<gene>
    <name evidence="1" type="ORF">SUTH_01595</name>
</gene>
<dbReference type="EMBL" id="AP012547">
    <property type="protein sequence ID" value="BAO29388.1"/>
    <property type="molecule type" value="Genomic_DNA"/>
</dbReference>
<sequence length="73" mass="8265">MNWFLVIVELCRRGFTHSSIATSVGTPKSTVQGWKQGAEPKHCDGERMIALWCQVTGLDRSGLPKISRYDWRA</sequence>
<dbReference type="RefSeq" id="WP_052473448.1">
    <property type="nucleotide sequence ID" value="NZ_AP012547.1"/>
</dbReference>
<protein>
    <submittedName>
        <fullName evidence="1">Uncharacterized protein</fullName>
    </submittedName>
</protein>
<proteinExistence type="predicted"/>
<dbReference type="STRING" id="1223802.SUTH_01595"/>
<keyword evidence="2" id="KW-1185">Reference proteome</keyword>